<name>A0A1L9SUA2_9EURO</name>
<feature type="region of interest" description="Disordered" evidence="1">
    <location>
        <begin position="243"/>
        <end position="354"/>
    </location>
</feature>
<protein>
    <submittedName>
        <fullName evidence="2">Uncharacterized protein</fullName>
    </submittedName>
</protein>
<feature type="compositionally biased region" description="Acidic residues" evidence="1">
    <location>
        <begin position="243"/>
        <end position="265"/>
    </location>
</feature>
<sequence length="482" mass="53298">MCLYTYHHYPSCGHIASWSIDSCIGFTKGLRGLAALKPNSTQKYCCSSIRETHDLLAFSAQSPCQQCESNRLKGLIPNAYGQPSDWAKPYLAIEGLTATSPIVDLRVKMIIPQEKRFNGEVGGSSLQSGVDTASEACDPVSPVCSTFSPPPKRGNSSNILFTVPPPRKEVPSIFSHPVRPGHSSNILFAANPSRQKVTSTFSRPPQPASSSNILFAANPPRPQEDHEDGLSELGRQVVRSIFEDDSHEEDEGEEEAEEEEEEEELMPGKRFNQPESITNQRQARPVTFLDSSSHGSSSTYSEDTDEGRQVTQQRIRLVSPPPPYPRASHSSSSSSSSATTTERNLRTPNLPDNESELFASFGIYDYIQDFRDVSDFYRGTGPRNLGTSTARIGARRARLPDHDDDEEFHPNLCPAPLSLPQVSARMTAFADFQNAQTPLYRSPGESPARNGVYWASQHVSMFESPRVKALLARLPRLYTDLF</sequence>
<evidence type="ECO:0000256" key="1">
    <source>
        <dbReference type="SAM" id="MobiDB-lite"/>
    </source>
</evidence>
<dbReference type="RefSeq" id="XP_022585279.1">
    <property type="nucleotide sequence ID" value="XM_022727834.1"/>
</dbReference>
<evidence type="ECO:0000313" key="3">
    <source>
        <dbReference type="Proteomes" id="UP000184188"/>
    </source>
</evidence>
<dbReference type="VEuPathDB" id="FungiDB:ASPZODRAFT_21296"/>
<dbReference type="Proteomes" id="UP000184188">
    <property type="component" value="Unassembled WGS sequence"/>
</dbReference>
<feature type="region of interest" description="Disordered" evidence="1">
    <location>
        <begin position="193"/>
        <end position="229"/>
    </location>
</feature>
<feature type="compositionally biased region" description="Low complexity" evidence="1">
    <location>
        <begin position="326"/>
        <end position="337"/>
    </location>
</feature>
<organism evidence="2 3">
    <name type="scientific">Penicilliopsis zonata CBS 506.65</name>
    <dbReference type="NCBI Taxonomy" id="1073090"/>
    <lineage>
        <taxon>Eukaryota</taxon>
        <taxon>Fungi</taxon>
        <taxon>Dikarya</taxon>
        <taxon>Ascomycota</taxon>
        <taxon>Pezizomycotina</taxon>
        <taxon>Eurotiomycetes</taxon>
        <taxon>Eurotiomycetidae</taxon>
        <taxon>Eurotiales</taxon>
        <taxon>Aspergillaceae</taxon>
        <taxon>Penicilliopsis</taxon>
    </lineage>
</organism>
<gene>
    <name evidence="2" type="ORF">ASPZODRAFT_21296</name>
</gene>
<dbReference type="EMBL" id="KV878336">
    <property type="protein sequence ID" value="OJJ50769.1"/>
    <property type="molecule type" value="Genomic_DNA"/>
</dbReference>
<dbReference type="GeneID" id="34614298"/>
<feature type="compositionally biased region" description="Polar residues" evidence="1">
    <location>
        <begin position="338"/>
        <end position="352"/>
    </location>
</feature>
<feature type="compositionally biased region" description="Low complexity" evidence="1">
    <location>
        <begin position="291"/>
        <end position="301"/>
    </location>
</feature>
<dbReference type="OrthoDB" id="4511119at2759"/>
<keyword evidence="3" id="KW-1185">Reference proteome</keyword>
<feature type="compositionally biased region" description="Polar residues" evidence="1">
    <location>
        <begin position="273"/>
        <end position="282"/>
    </location>
</feature>
<accession>A0A1L9SUA2</accession>
<dbReference type="AlphaFoldDB" id="A0A1L9SUA2"/>
<evidence type="ECO:0000313" key="2">
    <source>
        <dbReference type="EMBL" id="OJJ50769.1"/>
    </source>
</evidence>
<feature type="compositionally biased region" description="Polar residues" evidence="1">
    <location>
        <begin position="193"/>
        <end position="213"/>
    </location>
</feature>
<reference evidence="3" key="1">
    <citation type="journal article" date="2017" name="Genome Biol.">
        <title>Comparative genomics reveals high biological diversity and specific adaptations in the industrially and medically important fungal genus Aspergillus.</title>
        <authorList>
            <person name="de Vries R.P."/>
            <person name="Riley R."/>
            <person name="Wiebenga A."/>
            <person name="Aguilar-Osorio G."/>
            <person name="Amillis S."/>
            <person name="Uchima C.A."/>
            <person name="Anderluh G."/>
            <person name="Asadollahi M."/>
            <person name="Askin M."/>
            <person name="Barry K."/>
            <person name="Battaglia E."/>
            <person name="Bayram O."/>
            <person name="Benocci T."/>
            <person name="Braus-Stromeyer S.A."/>
            <person name="Caldana C."/>
            <person name="Canovas D."/>
            <person name="Cerqueira G.C."/>
            <person name="Chen F."/>
            <person name="Chen W."/>
            <person name="Choi C."/>
            <person name="Clum A."/>
            <person name="Dos Santos R.A."/>
            <person name="Damasio A.R."/>
            <person name="Diallinas G."/>
            <person name="Emri T."/>
            <person name="Fekete E."/>
            <person name="Flipphi M."/>
            <person name="Freyberg S."/>
            <person name="Gallo A."/>
            <person name="Gournas C."/>
            <person name="Habgood R."/>
            <person name="Hainaut M."/>
            <person name="Harispe M.L."/>
            <person name="Henrissat B."/>
            <person name="Hilden K.S."/>
            <person name="Hope R."/>
            <person name="Hossain A."/>
            <person name="Karabika E."/>
            <person name="Karaffa L."/>
            <person name="Karanyi Z."/>
            <person name="Krasevec N."/>
            <person name="Kuo A."/>
            <person name="Kusch H."/>
            <person name="LaButti K."/>
            <person name="Lagendijk E.L."/>
            <person name="Lapidus A."/>
            <person name="Levasseur A."/>
            <person name="Lindquist E."/>
            <person name="Lipzen A."/>
            <person name="Logrieco A.F."/>
            <person name="MacCabe A."/>
            <person name="Maekelae M.R."/>
            <person name="Malavazi I."/>
            <person name="Melin P."/>
            <person name="Meyer V."/>
            <person name="Mielnichuk N."/>
            <person name="Miskei M."/>
            <person name="Molnar A.P."/>
            <person name="Mule G."/>
            <person name="Ngan C.Y."/>
            <person name="Orejas M."/>
            <person name="Orosz E."/>
            <person name="Ouedraogo J.P."/>
            <person name="Overkamp K.M."/>
            <person name="Park H.-S."/>
            <person name="Perrone G."/>
            <person name="Piumi F."/>
            <person name="Punt P.J."/>
            <person name="Ram A.F."/>
            <person name="Ramon A."/>
            <person name="Rauscher S."/>
            <person name="Record E."/>
            <person name="Riano-Pachon D.M."/>
            <person name="Robert V."/>
            <person name="Roehrig J."/>
            <person name="Ruller R."/>
            <person name="Salamov A."/>
            <person name="Salih N.S."/>
            <person name="Samson R.A."/>
            <person name="Sandor E."/>
            <person name="Sanguinetti M."/>
            <person name="Schuetze T."/>
            <person name="Sepcic K."/>
            <person name="Shelest E."/>
            <person name="Sherlock G."/>
            <person name="Sophianopoulou V."/>
            <person name="Squina F.M."/>
            <person name="Sun H."/>
            <person name="Susca A."/>
            <person name="Todd R.B."/>
            <person name="Tsang A."/>
            <person name="Unkles S.E."/>
            <person name="van de Wiele N."/>
            <person name="van Rossen-Uffink D."/>
            <person name="Oliveira J.V."/>
            <person name="Vesth T.C."/>
            <person name="Visser J."/>
            <person name="Yu J.-H."/>
            <person name="Zhou M."/>
            <person name="Andersen M.R."/>
            <person name="Archer D.B."/>
            <person name="Baker S.E."/>
            <person name="Benoit I."/>
            <person name="Brakhage A.A."/>
            <person name="Braus G.H."/>
            <person name="Fischer R."/>
            <person name="Frisvad J.C."/>
            <person name="Goldman G.H."/>
            <person name="Houbraken J."/>
            <person name="Oakley B."/>
            <person name="Pocsi I."/>
            <person name="Scazzocchio C."/>
            <person name="Seiboth B."/>
            <person name="vanKuyk P.A."/>
            <person name="Wortman J."/>
            <person name="Dyer P.S."/>
            <person name="Grigoriev I.V."/>
        </authorList>
    </citation>
    <scope>NUCLEOTIDE SEQUENCE [LARGE SCALE GENOMIC DNA]</scope>
    <source>
        <strain evidence="3">CBS 506.65</strain>
    </source>
</reference>
<proteinExistence type="predicted"/>